<evidence type="ECO:0000256" key="4">
    <source>
        <dbReference type="ARBA" id="ARBA00022475"/>
    </source>
</evidence>
<evidence type="ECO:0000313" key="11">
    <source>
        <dbReference type="Proteomes" id="UP000505210"/>
    </source>
</evidence>
<accession>A0A6M8BBV8</accession>
<evidence type="ECO:0000256" key="5">
    <source>
        <dbReference type="ARBA" id="ARBA00022692"/>
    </source>
</evidence>
<dbReference type="KEGG" id="theu:HPC62_06760"/>
<dbReference type="AlphaFoldDB" id="A0A6M8BBV8"/>
<comment type="subcellular location">
    <subcellularLocation>
        <location evidence="1">Cell membrane</location>
        <topology evidence="1">Multi-pass membrane protein</topology>
    </subcellularLocation>
</comment>
<feature type="transmembrane region" description="Helical" evidence="9">
    <location>
        <begin position="174"/>
        <end position="195"/>
    </location>
</feature>
<comment type="similarity">
    <text evidence="2">Belongs to the auxin efflux carrier (TC 2.A.69) family.</text>
</comment>
<dbReference type="GO" id="GO:0005886">
    <property type="term" value="C:plasma membrane"/>
    <property type="evidence" value="ECO:0007669"/>
    <property type="project" value="UniProtKB-SubCell"/>
</dbReference>
<feature type="transmembrane region" description="Helical" evidence="9">
    <location>
        <begin position="6"/>
        <end position="26"/>
    </location>
</feature>
<feature type="transmembrane region" description="Helical" evidence="9">
    <location>
        <begin position="332"/>
        <end position="354"/>
    </location>
</feature>
<evidence type="ECO:0000256" key="9">
    <source>
        <dbReference type="SAM" id="Phobius"/>
    </source>
</evidence>
<feature type="transmembrane region" description="Helical" evidence="9">
    <location>
        <begin position="215"/>
        <end position="234"/>
    </location>
</feature>
<evidence type="ECO:0000313" key="10">
    <source>
        <dbReference type="EMBL" id="QKD84809.1"/>
    </source>
</evidence>
<feature type="transmembrane region" description="Helical" evidence="9">
    <location>
        <begin position="275"/>
        <end position="299"/>
    </location>
</feature>
<feature type="transmembrane region" description="Helical" evidence="9">
    <location>
        <begin position="63"/>
        <end position="82"/>
    </location>
</feature>
<evidence type="ECO:0000256" key="7">
    <source>
        <dbReference type="ARBA" id="ARBA00023136"/>
    </source>
</evidence>
<evidence type="ECO:0000256" key="3">
    <source>
        <dbReference type="ARBA" id="ARBA00022448"/>
    </source>
</evidence>
<dbReference type="PANTHER" id="PTHR36838:SF1">
    <property type="entry name" value="SLR1864 PROTEIN"/>
    <property type="match status" value="1"/>
</dbReference>
<dbReference type="Proteomes" id="UP000505210">
    <property type="component" value="Chromosome"/>
</dbReference>
<dbReference type="InterPro" id="IPR038770">
    <property type="entry name" value="Na+/solute_symporter_sf"/>
</dbReference>
<dbReference type="Gene3D" id="1.20.1530.20">
    <property type="match status" value="1"/>
</dbReference>
<dbReference type="GO" id="GO:0055085">
    <property type="term" value="P:transmembrane transport"/>
    <property type="evidence" value="ECO:0007669"/>
    <property type="project" value="InterPro"/>
</dbReference>
<keyword evidence="7 9" id="KW-0472">Membrane</keyword>
<evidence type="ECO:0000256" key="8">
    <source>
        <dbReference type="SAM" id="MobiDB-lite"/>
    </source>
</evidence>
<sequence length="355" mass="37944">MSDTLLHAYGPLIFWTGLGLLSCSLLPDSLPRVLGRGLYWVGVPIQIFTLARQTDFSSQVGLAPLVVMLALVGGLGVAWGTLQGLRWLELGRSPWNPLAANPPKIMTSVSSSSASVDPLTSTPALDEPGLARPVDSGWEDSARRGSFLISAVLGNTGFVGLAIAPSLISEPYLGWLVFYSVTQNVVGTYGLGVWLASIYGRSHGGKAWWVHLRDVLTVPSLWAFGLGMLTRAIALPDRVDTGLRGALWWVIIPAALLLMGLRLRQIHGWRSLKGAIAPALLKVMVLPVGVAGLATLLGLSAEPRLALVLMSGMPTAFAGLILAEEYDLDRELIASSIVLTTATLLFTIPVWLLLR</sequence>
<dbReference type="PANTHER" id="PTHR36838">
    <property type="entry name" value="AUXIN EFFLUX CARRIER FAMILY PROTEIN"/>
    <property type="match status" value="1"/>
</dbReference>
<evidence type="ECO:0000256" key="1">
    <source>
        <dbReference type="ARBA" id="ARBA00004651"/>
    </source>
</evidence>
<feature type="transmembrane region" description="Helical" evidence="9">
    <location>
        <begin position="305"/>
        <end position="323"/>
    </location>
</feature>
<dbReference type="EMBL" id="CP053661">
    <property type="protein sequence ID" value="QKD84809.1"/>
    <property type="molecule type" value="Genomic_DNA"/>
</dbReference>
<reference evidence="10 11" key="1">
    <citation type="submission" date="2020-05" db="EMBL/GenBank/DDBJ databases">
        <title>Complete genome sequence of of a novel Thermoleptolyngbya strain isolated from hot springs of Ganzi, Sichuan China.</title>
        <authorList>
            <person name="Tang J."/>
            <person name="Daroch M."/>
            <person name="Li L."/>
            <person name="Waleron K."/>
            <person name="Waleron M."/>
            <person name="Waleron M."/>
        </authorList>
    </citation>
    <scope>NUCLEOTIDE SEQUENCE [LARGE SCALE GENOMIC DNA]</scope>
    <source>
        <strain evidence="10 11">PKUAC-SCTA183</strain>
    </source>
</reference>
<dbReference type="Pfam" id="PF03547">
    <property type="entry name" value="Mem_trans"/>
    <property type="match status" value="1"/>
</dbReference>
<evidence type="ECO:0000256" key="6">
    <source>
        <dbReference type="ARBA" id="ARBA00022989"/>
    </source>
</evidence>
<keyword evidence="5 9" id="KW-0812">Transmembrane</keyword>
<evidence type="ECO:0000256" key="2">
    <source>
        <dbReference type="ARBA" id="ARBA00010145"/>
    </source>
</evidence>
<proteinExistence type="inferred from homology"/>
<organism evidence="10 11">
    <name type="scientific">Thermoleptolyngbya sichuanensis A183</name>
    <dbReference type="NCBI Taxonomy" id="2737172"/>
    <lineage>
        <taxon>Bacteria</taxon>
        <taxon>Bacillati</taxon>
        <taxon>Cyanobacteriota</taxon>
        <taxon>Cyanophyceae</taxon>
        <taxon>Oculatellales</taxon>
        <taxon>Oculatellaceae</taxon>
        <taxon>Thermoleptolyngbya</taxon>
        <taxon>Thermoleptolyngbya sichuanensis</taxon>
    </lineage>
</organism>
<keyword evidence="4" id="KW-1003">Cell membrane</keyword>
<feature type="transmembrane region" description="Helical" evidence="9">
    <location>
        <begin position="147"/>
        <end position="168"/>
    </location>
</feature>
<keyword evidence="11" id="KW-1185">Reference proteome</keyword>
<gene>
    <name evidence="10" type="ORF">HPC62_06760</name>
</gene>
<keyword evidence="3" id="KW-0813">Transport</keyword>
<protein>
    <submittedName>
        <fullName evidence="10">AEC family transporter</fullName>
    </submittedName>
</protein>
<dbReference type="InterPro" id="IPR004776">
    <property type="entry name" value="Mem_transp_PIN-like"/>
</dbReference>
<feature type="transmembrane region" description="Helical" evidence="9">
    <location>
        <begin position="246"/>
        <end position="263"/>
    </location>
</feature>
<feature type="region of interest" description="Disordered" evidence="8">
    <location>
        <begin position="109"/>
        <end position="132"/>
    </location>
</feature>
<keyword evidence="6 9" id="KW-1133">Transmembrane helix</keyword>
<name>A0A6M8BBV8_9CYAN</name>